<name>A0ABY8NFL1_9GAMM</name>
<evidence type="ECO:0008006" key="3">
    <source>
        <dbReference type="Google" id="ProtNLM"/>
    </source>
</evidence>
<accession>A0ABY8NFL1</accession>
<evidence type="ECO:0000313" key="1">
    <source>
        <dbReference type="EMBL" id="WGL16278.1"/>
    </source>
</evidence>
<reference evidence="1 2" key="1">
    <citation type="submission" date="2023-02" db="EMBL/GenBank/DDBJ databases">
        <title>Description and genomic characterization of Microbulbifer bruguierae sp. nov., isolated from the sediment of mangrove plant Bruguiera sexangula.</title>
        <authorList>
            <person name="Long M."/>
        </authorList>
    </citation>
    <scope>NUCLEOTIDE SEQUENCE [LARGE SCALE GENOMIC DNA]</scope>
    <source>
        <strain evidence="1 2">H12</strain>
    </source>
</reference>
<gene>
    <name evidence="1" type="ORF">PVT68_16105</name>
</gene>
<protein>
    <recommendedName>
        <fullName evidence="3">DUF2357 domain-containing protein</fullName>
    </recommendedName>
</protein>
<sequence length="541" mass="60893">MSKGLEVFGDQNGRAVQIGTFSKGTALSGFEEGRNYLIEIPEFGDQLYVDDAPLPLDPQGRYWMWSPGFFSGEVLLELEGKSGSVKGTFRADVSAANHKSGREQFFQYIDDIIAYAPEMVTGTEPATHALGGKSSSPPCAWIRYARLKSFLNPFVDTLRLICDNPMQWNSYRREQLPVHMARRVDVATVRQLASNGELFRALSHKGTAGAEGTTERLPDNRLNVPFYETNLDHPATRVIARQLKAVLRQVSWLISEFSKQGSSVSSETETDISARLPRRLVYLESVRKHLVRLSRREPFSVVSSRDPGVAGINAIAGNPEYNRAHRLGIRLLRDGVSDLQQDERHYLPPTWEIYESWCFVSLAQALEKLLPDFSWTKRRNVSSVGIFLEGERENEKLRLYTQLRCPSLARENNLGYCSISQERRPDLVLEYRYGNHSRFICLDSKYTASKGGLLASMSSAHIYRDSLKLYGAAPIYSLLLAPQVHEAGLLAKFEYINTHQVGCLKCCDENDAVAVARQAIHWLLFDSEAEFAKARNLEATA</sequence>
<dbReference type="EMBL" id="CP118605">
    <property type="protein sequence ID" value="WGL16278.1"/>
    <property type="molecule type" value="Genomic_DNA"/>
</dbReference>
<dbReference type="Proteomes" id="UP001236500">
    <property type="component" value="Chromosome"/>
</dbReference>
<proteinExistence type="predicted"/>
<dbReference type="RefSeq" id="WP_280319816.1">
    <property type="nucleotide sequence ID" value="NZ_CP118605.1"/>
</dbReference>
<evidence type="ECO:0000313" key="2">
    <source>
        <dbReference type="Proteomes" id="UP001236500"/>
    </source>
</evidence>
<organism evidence="1 2">
    <name type="scientific">Microbulbifer bruguierae</name>
    <dbReference type="NCBI Taxonomy" id="3029061"/>
    <lineage>
        <taxon>Bacteria</taxon>
        <taxon>Pseudomonadati</taxon>
        <taxon>Pseudomonadota</taxon>
        <taxon>Gammaproteobacteria</taxon>
        <taxon>Cellvibrionales</taxon>
        <taxon>Microbulbiferaceae</taxon>
        <taxon>Microbulbifer</taxon>
    </lineage>
</organism>
<keyword evidence="2" id="KW-1185">Reference proteome</keyword>